<dbReference type="PANTHER" id="PTHR46481:SF10">
    <property type="entry name" value="ZINC FINGER BED DOMAIN-CONTAINING PROTEIN 39"/>
    <property type="match status" value="1"/>
</dbReference>
<keyword evidence="5" id="KW-0539">Nucleus</keyword>
<evidence type="ECO:0000256" key="3">
    <source>
        <dbReference type="ARBA" id="ARBA00022771"/>
    </source>
</evidence>
<keyword evidence="3" id="KW-0863">Zinc-finger</keyword>
<evidence type="ECO:0000313" key="6">
    <source>
        <dbReference type="EMBL" id="EKG18607.1"/>
    </source>
</evidence>
<comment type="subcellular location">
    <subcellularLocation>
        <location evidence="1">Nucleus</location>
    </subcellularLocation>
</comment>
<dbReference type="GO" id="GO:0005634">
    <property type="term" value="C:nucleus"/>
    <property type="evidence" value="ECO:0007669"/>
    <property type="project" value="UniProtKB-SubCell"/>
</dbReference>
<evidence type="ECO:0000313" key="7">
    <source>
        <dbReference type="Proteomes" id="UP000007129"/>
    </source>
</evidence>
<dbReference type="OrthoDB" id="3944016at2759"/>
<comment type="caution">
    <text evidence="6">The sequence shown here is derived from an EMBL/GenBank/DDBJ whole genome shotgun (WGS) entry which is preliminary data.</text>
</comment>
<proteinExistence type="predicted"/>
<dbReference type="Proteomes" id="UP000007129">
    <property type="component" value="Unassembled WGS sequence"/>
</dbReference>
<name>K2S100_MACPH</name>
<dbReference type="VEuPathDB" id="FungiDB:MPH_04142"/>
<evidence type="ECO:0000256" key="1">
    <source>
        <dbReference type="ARBA" id="ARBA00004123"/>
    </source>
</evidence>
<dbReference type="AlphaFoldDB" id="K2S100"/>
<dbReference type="PANTHER" id="PTHR46481">
    <property type="entry name" value="ZINC FINGER BED DOMAIN-CONTAINING PROTEIN 4"/>
    <property type="match status" value="1"/>
</dbReference>
<dbReference type="InterPro" id="IPR012337">
    <property type="entry name" value="RNaseH-like_sf"/>
</dbReference>
<keyword evidence="4" id="KW-0862">Zinc</keyword>
<dbReference type="HOGENOM" id="CLU_009123_10_3_1"/>
<evidence type="ECO:0000256" key="2">
    <source>
        <dbReference type="ARBA" id="ARBA00022723"/>
    </source>
</evidence>
<keyword evidence="2" id="KW-0479">Metal-binding</keyword>
<sequence length="383" mass="43904">MLLNARSRINISTDTWTGPNSRSYCGIVAHFIDQTISLRTLLIGLPRILGQHTGENIASCLLNCFREYEITERIGCFVTDNASNNDKAIDIIVRVGALPGVTNAQRIRCIGHVINLVVKALLFGKGLGKLEEELRRAGDEEMFDIWSKQGPIGRLHNICVYINRSDTRRQEFMAGQANAHLLDDDPDVVGDPIFYYQLKTDGGVRWNAVYCMIKRGKLYIRQRLSIALTGDTSGLRLRQSIDLYFLRWHPRSGNDYNLKKDALDAEDWRQLELYLALLRPFKSLTKRMEGMADKDGREGSHSALWEILKSMDYMHSHLIAASKRINSDLEYFKEPYTAGVNAATFKLNEYYDLTDKTPLYRAAIILHPSIKLEYFREYWKEPT</sequence>
<accession>K2S100</accession>
<dbReference type="InParanoid" id="K2S100"/>
<dbReference type="GO" id="GO:0008270">
    <property type="term" value="F:zinc ion binding"/>
    <property type="evidence" value="ECO:0007669"/>
    <property type="project" value="UniProtKB-KW"/>
</dbReference>
<reference evidence="6 7" key="1">
    <citation type="journal article" date="2012" name="BMC Genomics">
        <title>Tools to kill: Genome of one of the most destructive plant pathogenic fungi Macrophomina phaseolina.</title>
        <authorList>
            <person name="Islam M.S."/>
            <person name="Haque M.S."/>
            <person name="Islam M.M."/>
            <person name="Emdad E.M."/>
            <person name="Halim A."/>
            <person name="Hossen Q.M.M."/>
            <person name="Hossain M.Z."/>
            <person name="Ahmed B."/>
            <person name="Rahim S."/>
            <person name="Rahman M.S."/>
            <person name="Alam M.M."/>
            <person name="Hou S."/>
            <person name="Wan X."/>
            <person name="Saito J.A."/>
            <person name="Alam M."/>
        </authorList>
    </citation>
    <scope>NUCLEOTIDE SEQUENCE [LARGE SCALE GENOMIC DNA]</scope>
    <source>
        <strain evidence="6 7">MS6</strain>
    </source>
</reference>
<dbReference type="STRING" id="1126212.K2S100"/>
<dbReference type="EMBL" id="AHHD01000185">
    <property type="protein sequence ID" value="EKG18607.1"/>
    <property type="molecule type" value="Genomic_DNA"/>
</dbReference>
<evidence type="ECO:0000256" key="4">
    <source>
        <dbReference type="ARBA" id="ARBA00022833"/>
    </source>
</evidence>
<dbReference type="SUPFAM" id="SSF53098">
    <property type="entry name" value="Ribonuclease H-like"/>
    <property type="match status" value="1"/>
</dbReference>
<evidence type="ECO:0000256" key="5">
    <source>
        <dbReference type="ARBA" id="ARBA00023242"/>
    </source>
</evidence>
<protein>
    <submittedName>
        <fullName evidence="6">Ribonuclease H-like protein</fullName>
    </submittedName>
</protein>
<organism evidence="6 7">
    <name type="scientific">Macrophomina phaseolina (strain MS6)</name>
    <name type="common">Charcoal rot fungus</name>
    <dbReference type="NCBI Taxonomy" id="1126212"/>
    <lineage>
        <taxon>Eukaryota</taxon>
        <taxon>Fungi</taxon>
        <taxon>Dikarya</taxon>
        <taxon>Ascomycota</taxon>
        <taxon>Pezizomycotina</taxon>
        <taxon>Dothideomycetes</taxon>
        <taxon>Dothideomycetes incertae sedis</taxon>
        <taxon>Botryosphaeriales</taxon>
        <taxon>Botryosphaeriaceae</taxon>
        <taxon>Macrophomina</taxon>
    </lineage>
</organism>
<dbReference type="eggNOG" id="KOG1121">
    <property type="taxonomic scope" value="Eukaryota"/>
</dbReference>
<dbReference type="InterPro" id="IPR052035">
    <property type="entry name" value="ZnF_BED_domain_contain"/>
</dbReference>
<gene>
    <name evidence="6" type="ORF">MPH_04142</name>
</gene>